<dbReference type="Gene3D" id="1.50.10.10">
    <property type="match status" value="1"/>
</dbReference>
<evidence type="ECO:0008006" key="7">
    <source>
        <dbReference type="Google" id="ProtNLM"/>
    </source>
</evidence>
<reference evidence="5" key="1">
    <citation type="submission" date="2023-03" db="EMBL/GenBank/DDBJ databases">
        <title>Massive genome expansion in bonnet fungi (Mycena s.s.) driven by repeated elements and novel gene families across ecological guilds.</title>
        <authorList>
            <consortium name="Lawrence Berkeley National Laboratory"/>
            <person name="Harder C.B."/>
            <person name="Miyauchi S."/>
            <person name="Viragh M."/>
            <person name="Kuo A."/>
            <person name="Thoen E."/>
            <person name="Andreopoulos B."/>
            <person name="Lu D."/>
            <person name="Skrede I."/>
            <person name="Drula E."/>
            <person name="Henrissat B."/>
            <person name="Morin E."/>
            <person name="Kohler A."/>
            <person name="Barry K."/>
            <person name="LaButti K."/>
            <person name="Morin E."/>
            <person name="Salamov A."/>
            <person name="Lipzen A."/>
            <person name="Mereny Z."/>
            <person name="Hegedus B."/>
            <person name="Baldrian P."/>
            <person name="Stursova M."/>
            <person name="Weitz H."/>
            <person name="Taylor A."/>
            <person name="Grigoriev I.V."/>
            <person name="Nagy L.G."/>
            <person name="Martin F."/>
            <person name="Kauserud H."/>
        </authorList>
    </citation>
    <scope>NUCLEOTIDE SEQUENCE</scope>
    <source>
        <strain evidence="5">CBHHK173m</strain>
    </source>
</reference>
<evidence type="ECO:0000313" key="6">
    <source>
        <dbReference type="Proteomes" id="UP001222325"/>
    </source>
</evidence>
<dbReference type="InterPro" id="IPR008928">
    <property type="entry name" value="6-hairpin_glycosidase_sf"/>
</dbReference>
<dbReference type="EMBL" id="JARJCN010000027">
    <property type="protein sequence ID" value="KAJ7088044.1"/>
    <property type="molecule type" value="Genomic_DNA"/>
</dbReference>
<dbReference type="PANTHER" id="PTHR31987">
    <property type="entry name" value="GLUTAMINASE A-RELATED"/>
    <property type="match status" value="1"/>
</dbReference>
<evidence type="ECO:0000256" key="2">
    <source>
        <dbReference type="SAM" id="Phobius"/>
    </source>
</evidence>
<feature type="compositionally biased region" description="Basic and acidic residues" evidence="1">
    <location>
        <begin position="905"/>
        <end position="917"/>
    </location>
</feature>
<dbReference type="Proteomes" id="UP001222325">
    <property type="component" value="Unassembled WGS sequence"/>
</dbReference>
<name>A0AAD6XLU8_9AGAR</name>
<feature type="region of interest" description="Disordered" evidence="1">
    <location>
        <begin position="850"/>
        <end position="944"/>
    </location>
</feature>
<keyword evidence="6" id="KW-1185">Reference proteome</keyword>
<gene>
    <name evidence="5" type="ORF">B0H15DRAFT_295949</name>
</gene>
<dbReference type="InterPro" id="IPR012341">
    <property type="entry name" value="6hp_glycosidase-like_sf"/>
</dbReference>
<keyword evidence="2" id="KW-1133">Transmembrane helix</keyword>
<evidence type="ECO:0000313" key="5">
    <source>
        <dbReference type="EMBL" id="KAJ7088044.1"/>
    </source>
</evidence>
<feature type="compositionally biased region" description="Polar residues" evidence="1">
    <location>
        <begin position="878"/>
        <end position="894"/>
    </location>
</feature>
<comment type="caution">
    <text evidence="5">The sequence shown here is derived from an EMBL/GenBank/DDBJ whole genome shotgun (WGS) entry which is preliminary data.</text>
</comment>
<dbReference type="InterPro" id="IPR033433">
    <property type="entry name" value="GtaA_N"/>
</dbReference>
<dbReference type="Pfam" id="PF17168">
    <property type="entry name" value="DUF5127"/>
    <property type="match status" value="1"/>
</dbReference>
<feature type="domain" description="Glutaminase A central" evidence="3">
    <location>
        <begin position="412"/>
        <end position="774"/>
    </location>
</feature>
<proteinExistence type="predicted"/>
<dbReference type="Pfam" id="PF16335">
    <property type="entry name" value="GtaA_6_Hairpin"/>
    <property type="match status" value="1"/>
</dbReference>
<dbReference type="AlphaFoldDB" id="A0AAD6XLU8"/>
<feature type="domain" description="Glutaminase A N-terminal" evidence="4">
    <location>
        <begin position="176"/>
        <end position="405"/>
    </location>
</feature>
<evidence type="ECO:0000259" key="4">
    <source>
        <dbReference type="Pfam" id="PF17168"/>
    </source>
</evidence>
<accession>A0AAD6XLU8</accession>
<dbReference type="InterPro" id="IPR032514">
    <property type="entry name" value="GtaA_central"/>
</dbReference>
<dbReference type="GO" id="GO:0003824">
    <property type="term" value="F:catalytic activity"/>
    <property type="evidence" value="ECO:0007669"/>
    <property type="project" value="UniProtKB-ARBA"/>
</dbReference>
<keyword evidence="2" id="KW-0812">Transmembrane</keyword>
<protein>
    <recommendedName>
        <fullName evidence="7">DUF1793-domain-containing protein</fullName>
    </recommendedName>
</protein>
<feature type="transmembrane region" description="Helical" evidence="2">
    <location>
        <begin position="807"/>
        <end position="829"/>
    </location>
</feature>
<dbReference type="SUPFAM" id="SSF48208">
    <property type="entry name" value="Six-hairpin glycosidases"/>
    <property type="match status" value="1"/>
</dbReference>
<sequence>MPHHGALELIGCGFLAGKLHVQVSAGKSASHAAMPRRRSFRLFNPAVLVSSRKNAHSHVPSSPVSLRTRASGMRPHSLLPLAVLQLWSSWPYLAQAQAQQTFFPAAVPLAVRSPTFSAWLDTRNGSNPMATWPQFWNDQHTLGWAGYIKVDGVTFRWLGDGIGTGGTWLGTQVTPTRTILSVQAGPMLLNVTFLSPVEPSDWTRQSFPFSYVYIDGTATDGKFHLIQLYSDISAEWATNSLGTSIQWATGTTSNTVYHQVKSSTPNSVFGDVAEDSTVYYAIAANQPGRVSVIGNDVTLRPQFAAAAGLTLIPDLASAFGNVRDASGKFPVFAHALDLGQTNAISSVAWAVGLVRDPVVTFNGAARRSYFWAQYATIGDAIDAFVADFPAARARAIALDQQIMKDATAAGAQAYADLVALATRQAMAGVELTVSLTPGGQANASDVQAFMKDVGNSQRVNPTEAIYAALPALMYLNSSLTGLLLEPLLSFQSSPVYSNAFAAPDLGTFYSGAPGNTGSQEVYGVENSGNMLILVLAHASSSGDGALIARYYDTLKGWADYLIANALIPGQQLSADALNPNLAQNHGNTTNLAIKGIIAIQAMSEMSQIKGQTADAQKYASAATSLAQSWINLTSASGSLRWTYGDDSSFGLMYNLFADRLLKLNVVPASIYTAESSSLTKSASKAQQPFGFPLSSDSNSFARSDWALFSAAAAPDASTANLLITSVHQRATDNLTAAAGPFSNVYNAATGAGIAAGKPPNGFATPAQGAMFSLLSLNVPNKTITIPSSAAASPSPSGRPESRTNTGAIAGGVIAGLALLLLLGIVGLFLRRRRRTAKEALAAPQPYHSVPTMAAYAPPGDLMLRGPDPYHTESHGDVPSTTLDQASRPQGRSSSPFPPARPVGSSKHELVGHIRTESDSAGSQPVSVNPPSSVSRGTADLRSEMEHLRREVEELRAAHGIPQEAPPDYQ</sequence>
<evidence type="ECO:0000256" key="1">
    <source>
        <dbReference type="SAM" id="MobiDB-lite"/>
    </source>
</evidence>
<dbReference type="PANTHER" id="PTHR31987:SF1">
    <property type="entry name" value="GLUTAMINASE A"/>
    <property type="match status" value="1"/>
</dbReference>
<dbReference type="Gene3D" id="1.20.5.510">
    <property type="entry name" value="Single helix bin"/>
    <property type="match status" value="1"/>
</dbReference>
<feature type="compositionally biased region" description="Low complexity" evidence="1">
    <location>
        <begin position="922"/>
        <end position="934"/>
    </location>
</feature>
<keyword evidence="2" id="KW-0472">Membrane</keyword>
<dbReference type="GO" id="GO:0005975">
    <property type="term" value="P:carbohydrate metabolic process"/>
    <property type="evidence" value="ECO:0007669"/>
    <property type="project" value="InterPro"/>
</dbReference>
<organism evidence="5 6">
    <name type="scientific">Mycena belliarum</name>
    <dbReference type="NCBI Taxonomy" id="1033014"/>
    <lineage>
        <taxon>Eukaryota</taxon>
        <taxon>Fungi</taxon>
        <taxon>Dikarya</taxon>
        <taxon>Basidiomycota</taxon>
        <taxon>Agaricomycotina</taxon>
        <taxon>Agaricomycetes</taxon>
        <taxon>Agaricomycetidae</taxon>
        <taxon>Agaricales</taxon>
        <taxon>Marasmiineae</taxon>
        <taxon>Mycenaceae</taxon>
        <taxon>Mycena</taxon>
    </lineage>
</organism>
<evidence type="ECO:0000259" key="3">
    <source>
        <dbReference type="Pfam" id="PF16335"/>
    </source>
</evidence>
<dbReference type="InterPro" id="IPR052743">
    <property type="entry name" value="Glutaminase_GtaA"/>
</dbReference>